<evidence type="ECO:0000256" key="8">
    <source>
        <dbReference type="ARBA" id="ARBA00023242"/>
    </source>
</evidence>
<evidence type="ECO:0000259" key="10">
    <source>
        <dbReference type="Pfam" id="PF01138"/>
    </source>
</evidence>
<organism evidence="11 12">
    <name type="scientific">Popillia japonica</name>
    <name type="common">Japanese beetle</name>
    <dbReference type="NCBI Taxonomy" id="7064"/>
    <lineage>
        <taxon>Eukaryota</taxon>
        <taxon>Metazoa</taxon>
        <taxon>Ecdysozoa</taxon>
        <taxon>Arthropoda</taxon>
        <taxon>Hexapoda</taxon>
        <taxon>Insecta</taxon>
        <taxon>Pterygota</taxon>
        <taxon>Neoptera</taxon>
        <taxon>Endopterygota</taxon>
        <taxon>Coleoptera</taxon>
        <taxon>Polyphaga</taxon>
        <taxon>Scarabaeiformia</taxon>
        <taxon>Scarabaeidae</taxon>
        <taxon>Rutelinae</taxon>
        <taxon>Popillia</taxon>
    </lineage>
</organism>
<dbReference type="PANTHER" id="PTHR11097">
    <property type="entry name" value="EXOSOME COMPLEX EXONUCLEASE RIBOSOMAL RNA PROCESSING PROTEIN"/>
    <property type="match status" value="1"/>
</dbReference>
<dbReference type="GO" id="GO:0000176">
    <property type="term" value="C:nuclear exosome (RNase complex)"/>
    <property type="evidence" value="ECO:0007669"/>
    <property type="project" value="TreeGrafter"/>
</dbReference>
<keyword evidence="6" id="KW-0271">Exosome</keyword>
<dbReference type="GO" id="GO:0034473">
    <property type="term" value="P:U1 snRNA 3'-end processing"/>
    <property type="evidence" value="ECO:0007669"/>
    <property type="project" value="TreeGrafter"/>
</dbReference>
<comment type="caution">
    <text evidence="11">The sequence shown here is derived from an EMBL/GenBank/DDBJ whole genome shotgun (WGS) entry which is preliminary data.</text>
</comment>
<dbReference type="Pfam" id="PF01138">
    <property type="entry name" value="RNase_PH"/>
    <property type="match status" value="1"/>
</dbReference>
<dbReference type="GO" id="GO:0005730">
    <property type="term" value="C:nucleolus"/>
    <property type="evidence" value="ECO:0007669"/>
    <property type="project" value="UniProtKB-SubCell"/>
</dbReference>
<dbReference type="GO" id="GO:0034475">
    <property type="term" value="P:U4 snRNA 3'-end processing"/>
    <property type="evidence" value="ECO:0007669"/>
    <property type="project" value="TreeGrafter"/>
</dbReference>
<dbReference type="GO" id="GO:0034476">
    <property type="term" value="P:U5 snRNA 3'-end processing"/>
    <property type="evidence" value="ECO:0007669"/>
    <property type="project" value="TreeGrafter"/>
</dbReference>
<evidence type="ECO:0000256" key="1">
    <source>
        <dbReference type="ARBA" id="ARBA00004496"/>
    </source>
</evidence>
<dbReference type="GO" id="GO:0071038">
    <property type="term" value="P:TRAMP-dependent tRNA surveillance pathway"/>
    <property type="evidence" value="ECO:0007669"/>
    <property type="project" value="TreeGrafter"/>
</dbReference>
<dbReference type="InterPro" id="IPR050590">
    <property type="entry name" value="Exosome_comp_Rrp42_subfam"/>
</dbReference>
<evidence type="ECO:0000256" key="2">
    <source>
        <dbReference type="ARBA" id="ARBA00004604"/>
    </source>
</evidence>
<keyword evidence="7" id="KW-0694">RNA-binding</keyword>
<evidence type="ECO:0000256" key="3">
    <source>
        <dbReference type="ARBA" id="ARBA00006678"/>
    </source>
</evidence>
<dbReference type="GO" id="GO:0071035">
    <property type="term" value="P:nuclear polyadenylation-dependent rRNA catabolic process"/>
    <property type="evidence" value="ECO:0007669"/>
    <property type="project" value="TreeGrafter"/>
</dbReference>
<dbReference type="GO" id="GO:0071028">
    <property type="term" value="P:nuclear mRNA surveillance"/>
    <property type="evidence" value="ECO:0007669"/>
    <property type="project" value="TreeGrafter"/>
</dbReference>
<gene>
    <name evidence="11" type="ORF">QE152_g34363</name>
</gene>
<dbReference type="GO" id="GO:0000177">
    <property type="term" value="C:cytoplasmic exosome (RNase complex)"/>
    <property type="evidence" value="ECO:0007669"/>
    <property type="project" value="TreeGrafter"/>
</dbReference>
<keyword evidence="5" id="KW-0698">rRNA processing</keyword>
<dbReference type="PANTHER" id="PTHR11097:SF9">
    <property type="entry name" value="EXOSOME COMPLEX COMPONENT RRP43"/>
    <property type="match status" value="1"/>
</dbReference>
<keyword evidence="12" id="KW-1185">Reference proteome</keyword>
<evidence type="ECO:0000256" key="6">
    <source>
        <dbReference type="ARBA" id="ARBA00022835"/>
    </source>
</evidence>
<feature type="domain" description="Exoribonuclease phosphorolytic" evidence="10">
    <location>
        <begin position="32"/>
        <end position="104"/>
    </location>
</feature>
<keyword evidence="8" id="KW-0539">Nucleus</keyword>
<dbReference type="Proteomes" id="UP001458880">
    <property type="component" value="Unassembled WGS sequence"/>
</dbReference>
<dbReference type="GO" id="GO:0035925">
    <property type="term" value="F:mRNA 3'-UTR AU-rich region binding"/>
    <property type="evidence" value="ECO:0007669"/>
    <property type="project" value="TreeGrafter"/>
</dbReference>
<dbReference type="GO" id="GO:0016075">
    <property type="term" value="P:rRNA catabolic process"/>
    <property type="evidence" value="ECO:0007669"/>
    <property type="project" value="TreeGrafter"/>
</dbReference>
<evidence type="ECO:0000313" key="11">
    <source>
        <dbReference type="EMBL" id="KAK9693206.1"/>
    </source>
</evidence>
<dbReference type="InterPro" id="IPR020568">
    <property type="entry name" value="Ribosomal_Su5_D2-typ_SF"/>
</dbReference>
<protein>
    <recommendedName>
        <fullName evidence="9">Ribosomal RNA-processing protein 43</fullName>
    </recommendedName>
</protein>
<reference evidence="11 12" key="1">
    <citation type="journal article" date="2024" name="BMC Genomics">
        <title>De novo assembly and annotation of Popillia japonica's genome with initial clues to its potential as an invasive pest.</title>
        <authorList>
            <person name="Cucini C."/>
            <person name="Boschi S."/>
            <person name="Funari R."/>
            <person name="Cardaioli E."/>
            <person name="Iannotti N."/>
            <person name="Marturano G."/>
            <person name="Paoli F."/>
            <person name="Bruttini M."/>
            <person name="Carapelli A."/>
            <person name="Frati F."/>
            <person name="Nardi F."/>
        </authorList>
    </citation>
    <scope>NUCLEOTIDE SEQUENCE [LARGE SCALE GENOMIC DNA]</scope>
    <source>
        <strain evidence="11">DMR45628</strain>
    </source>
</reference>
<dbReference type="AlphaFoldDB" id="A0AAW1ITZ1"/>
<keyword evidence="4" id="KW-0963">Cytoplasm</keyword>
<dbReference type="InterPro" id="IPR027408">
    <property type="entry name" value="PNPase/RNase_PH_dom_sf"/>
</dbReference>
<dbReference type="EMBL" id="JASPKY010000549">
    <property type="protein sequence ID" value="KAK9693206.1"/>
    <property type="molecule type" value="Genomic_DNA"/>
</dbReference>
<dbReference type="SUPFAM" id="SSF54211">
    <property type="entry name" value="Ribosomal protein S5 domain 2-like"/>
    <property type="match status" value="1"/>
</dbReference>
<accession>A0AAW1ITZ1</accession>
<evidence type="ECO:0000313" key="12">
    <source>
        <dbReference type="Proteomes" id="UP001458880"/>
    </source>
</evidence>
<dbReference type="Gene3D" id="3.30.230.70">
    <property type="entry name" value="GHMP Kinase, N-terminal domain"/>
    <property type="match status" value="1"/>
</dbReference>
<dbReference type="InterPro" id="IPR001247">
    <property type="entry name" value="ExoRNase_PH_dom1"/>
</dbReference>
<evidence type="ECO:0000256" key="5">
    <source>
        <dbReference type="ARBA" id="ARBA00022552"/>
    </source>
</evidence>
<proteinExistence type="inferred from homology"/>
<evidence type="ECO:0000256" key="7">
    <source>
        <dbReference type="ARBA" id="ARBA00022884"/>
    </source>
</evidence>
<name>A0AAW1ITZ1_POPJA</name>
<dbReference type="GO" id="GO:0000467">
    <property type="term" value="P:exonucleolytic trimming to generate mature 3'-end of 5.8S rRNA from tricistronic rRNA transcript (SSU-rRNA, 5.8S rRNA, LSU-rRNA)"/>
    <property type="evidence" value="ECO:0007669"/>
    <property type="project" value="TreeGrafter"/>
</dbReference>
<evidence type="ECO:0000256" key="4">
    <source>
        <dbReference type="ARBA" id="ARBA00022490"/>
    </source>
</evidence>
<comment type="similarity">
    <text evidence="3">Belongs to the RNase PH family.</text>
</comment>
<evidence type="ECO:0000256" key="9">
    <source>
        <dbReference type="ARBA" id="ARBA00030617"/>
    </source>
</evidence>
<sequence length="129" mass="14214">MAKEYKSLHPLKFYRDYLAHGVRPDGRELTKFRPIVVNAGSISTSDGSAVAKIGKTTVVCGIKAELARPKAESPDQGFVIPNVELPPLCSQQFKPGPPSDHAQVTTKQKINWYGVCMPTWCVSITMDRL</sequence>
<comment type="subcellular location">
    <subcellularLocation>
        <location evidence="1">Cytoplasm</location>
    </subcellularLocation>
    <subcellularLocation>
        <location evidence="2">Nucleus</location>
        <location evidence="2">Nucleolus</location>
    </subcellularLocation>
</comment>